<comment type="subcellular location">
    <subcellularLocation>
        <location evidence="1">Cell membrane</location>
        <topology evidence="1">Multi-pass membrane protein</topology>
    </subcellularLocation>
</comment>
<evidence type="ECO:0000256" key="5">
    <source>
        <dbReference type="ARBA" id="ARBA00023136"/>
    </source>
</evidence>
<reference evidence="7 8" key="1">
    <citation type="submission" date="2017-05" db="EMBL/GenBank/DDBJ databases">
        <title>The genome sequence of Geobacillus thermocatenulatus DSM 730.</title>
        <authorList>
            <person name="Ramaloko W.T."/>
            <person name="Koen N."/>
            <person name="Polliack S."/>
            <person name="Aliyu H."/>
            <person name="Lebre P."/>
            <person name="Mohr T."/>
            <person name="Oswald F."/>
            <person name="Zwick M."/>
            <person name="Neumann A."/>
            <person name="Syldatk C."/>
            <person name="Cowan D."/>
            <person name="De Maayer P."/>
        </authorList>
    </citation>
    <scope>NUCLEOTIDE SEQUENCE [LARGE SCALE GENOMIC DNA]</scope>
    <source>
        <strain evidence="7 8">BGSC 93A1</strain>
    </source>
</reference>
<dbReference type="SUPFAM" id="SSF103473">
    <property type="entry name" value="MFS general substrate transporter"/>
    <property type="match status" value="1"/>
</dbReference>
<dbReference type="RefSeq" id="WP_053004413.1">
    <property type="nucleotide sequence ID" value="NZ_CP018058.1"/>
</dbReference>
<evidence type="ECO:0000313" key="8">
    <source>
        <dbReference type="Proteomes" id="UP000198378"/>
    </source>
</evidence>
<proteinExistence type="predicted"/>
<feature type="transmembrane region" description="Helical" evidence="6">
    <location>
        <begin position="43"/>
        <end position="63"/>
    </location>
</feature>
<keyword evidence="4 6" id="KW-1133">Transmembrane helix</keyword>
<feature type="transmembrane region" description="Helical" evidence="6">
    <location>
        <begin position="75"/>
        <end position="92"/>
    </location>
</feature>
<dbReference type="Proteomes" id="UP000198378">
    <property type="component" value="Unassembled WGS sequence"/>
</dbReference>
<dbReference type="PANTHER" id="PTHR23513">
    <property type="entry name" value="INTEGRAL MEMBRANE EFFLUX PROTEIN-RELATED"/>
    <property type="match status" value="1"/>
</dbReference>
<evidence type="ECO:0000256" key="4">
    <source>
        <dbReference type="ARBA" id="ARBA00022989"/>
    </source>
</evidence>
<dbReference type="GO" id="GO:0005886">
    <property type="term" value="C:plasma membrane"/>
    <property type="evidence" value="ECO:0007669"/>
    <property type="project" value="UniProtKB-SubCell"/>
</dbReference>
<dbReference type="InterPro" id="IPR036259">
    <property type="entry name" value="MFS_trans_sf"/>
</dbReference>
<evidence type="ECO:0000256" key="1">
    <source>
        <dbReference type="ARBA" id="ARBA00004651"/>
    </source>
</evidence>
<feature type="transmembrane region" description="Helical" evidence="6">
    <location>
        <begin position="98"/>
        <end position="118"/>
    </location>
</feature>
<gene>
    <name evidence="7" type="ORF">B9L19_13750</name>
</gene>
<evidence type="ECO:0000256" key="6">
    <source>
        <dbReference type="SAM" id="Phobius"/>
    </source>
</evidence>
<keyword evidence="3 6" id="KW-0812">Transmembrane</keyword>
<dbReference type="Gene3D" id="1.20.1250.20">
    <property type="entry name" value="MFS general substrate transporter like domains"/>
    <property type="match status" value="1"/>
</dbReference>
<sequence>MKAIYKNKAFLFITSSHFIHKIAETLYDLAIPLLVLQATGSSLLMGAMYALGFFAEFLVSFFGGAIVDSVNRKKLLMFISTLQALFISILPISASFEFFNIIIIFLVAFVLDICIAIYRIADISIIPQLVEKNIYLKLTVLCKWQFLQQRL</sequence>
<keyword evidence="5 6" id="KW-0472">Membrane</keyword>
<dbReference type="EMBL" id="NEWK01000002">
    <property type="protein sequence ID" value="OXB86579.1"/>
    <property type="molecule type" value="Genomic_DNA"/>
</dbReference>
<keyword evidence="2" id="KW-1003">Cell membrane</keyword>
<evidence type="ECO:0008006" key="9">
    <source>
        <dbReference type="Google" id="ProtNLM"/>
    </source>
</evidence>
<evidence type="ECO:0000256" key="2">
    <source>
        <dbReference type="ARBA" id="ARBA00022475"/>
    </source>
</evidence>
<name>A0AA91QL86_9BACL</name>
<protein>
    <recommendedName>
        <fullName evidence="9">Major facilitator superfamily (MFS) profile domain-containing protein</fullName>
    </recommendedName>
</protein>
<comment type="caution">
    <text evidence="7">The sequence shown here is derived from an EMBL/GenBank/DDBJ whole genome shotgun (WGS) entry which is preliminary data.</text>
</comment>
<accession>A0AA91QL86</accession>
<organism evidence="7 8">
    <name type="scientific">Geobacillus thermocatenulatus</name>
    <dbReference type="NCBI Taxonomy" id="33938"/>
    <lineage>
        <taxon>Bacteria</taxon>
        <taxon>Bacillati</taxon>
        <taxon>Bacillota</taxon>
        <taxon>Bacilli</taxon>
        <taxon>Bacillales</taxon>
        <taxon>Anoxybacillaceae</taxon>
        <taxon>Geobacillus</taxon>
        <taxon>Geobacillus thermoleovorans group</taxon>
    </lineage>
</organism>
<evidence type="ECO:0000256" key="3">
    <source>
        <dbReference type="ARBA" id="ARBA00022692"/>
    </source>
</evidence>
<dbReference type="AlphaFoldDB" id="A0AA91QL86"/>
<dbReference type="PANTHER" id="PTHR23513:SF6">
    <property type="entry name" value="MAJOR FACILITATOR SUPERFAMILY ASSOCIATED DOMAIN-CONTAINING PROTEIN"/>
    <property type="match status" value="1"/>
</dbReference>
<keyword evidence="8" id="KW-1185">Reference proteome</keyword>
<evidence type="ECO:0000313" key="7">
    <source>
        <dbReference type="EMBL" id="OXB86579.1"/>
    </source>
</evidence>